<proteinExistence type="predicted"/>
<accession>A0ABP7KVN0</accession>
<reference evidence="2" key="1">
    <citation type="journal article" date="2019" name="Int. J. Syst. Evol. Microbiol.">
        <title>The Global Catalogue of Microorganisms (GCM) 10K type strain sequencing project: providing services to taxonomists for standard genome sequencing and annotation.</title>
        <authorList>
            <consortium name="The Broad Institute Genomics Platform"/>
            <consortium name="The Broad Institute Genome Sequencing Center for Infectious Disease"/>
            <person name="Wu L."/>
            <person name="Ma J."/>
        </authorList>
    </citation>
    <scope>NUCLEOTIDE SEQUENCE [LARGE SCALE GENOMIC DNA]</scope>
    <source>
        <strain evidence="2">JCM 16578</strain>
    </source>
</reference>
<comment type="caution">
    <text evidence="1">The sequence shown here is derived from an EMBL/GenBank/DDBJ whole genome shotgun (WGS) entry which is preliminary data.</text>
</comment>
<sequence length="138" mass="14325">MPCPTARCALVGCTPLPIPGDGLYVTVCCDDPRAVIEAAFHRLAGKESVTPQSFADAPLVACAGMAALRTGLSRLDPSPDGRPGCDRSDAHPAHRGSIRALVAARHKPVVAIRGACRSVPLTVNTTALQSLIAVSTRF</sequence>
<protein>
    <submittedName>
        <fullName evidence="1">Uncharacterized protein</fullName>
    </submittedName>
</protein>
<gene>
    <name evidence="1" type="ORF">GCM10022207_65760</name>
</gene>
<keyword evidence="2" id="KW-1185">Reference proteome</keyword>
<dbReference type="EMBL" id="BAAAZA010000025">
    <property type="protein sequence ID" value="GAA3889106.1"/>
    <property type="molecule type" value="Genomic_DNA"/>
</dbReference>
<evidence type="ECO:0000313" key="1">
    <source>
        <dbReference type="EMBL" id="GAA3889106.1"/>
    </source>
</evidence>
<name>A0ABP7KVN0_9ACTN</name>
<dbReference type="Proteomes" id="UP001501563">
    <property type="component" value="Unassembled WGS sequence"/>
</dbReference>
<evidence type="ECO:0000313" key="2">
    <source>
        <dbReference type="Proteomes" id="UP001501563"/>
    </source>
</evidence>
<organism evidence="1 2">
    <name type="scientific">Streptomyces lannensis</name>
    <dbReference type="NCBI Taxonomy" id="766498"/>
    <lineage>
        <taxon>Bacteria</taxon>
        <taxon>Bacillati</taxon>
        <taxon>Actinomycetota</taxon>
        <taxon>Actinomycetes</taxon>
        <taxon>Kitasatosporales</taxon>
        <taxon>Streptomycetaceae</taxon>
        <taxon>Streptomyces</taxon>
    </lineage>
</organism>